<reference evidence="2 3" key="1">
    <citation type="submission" date="2018-10" db="EMBL/GenBank/DDBJ databases">
        <title>Sinomicrobium pectinilyticum sp. nov., a pectinase-producing bacterium isolated from alkaline and saline soil, and emended description of the genus Sinomicrobium.</title>
        <authorList>
            <person name="Cheng B."/>
            <person name="Li C."/>
            <person name="Lai Q."/>
            <person name="Du M."/>
            <person name="Shao Z."/>
            <person name="Xu P."/>
            <person name="Yang C."/>
        </authorList>
    </citation>
    <scope>NUCLEOTIDE SEQUENCE [LARGE SCALE GENOMIC DNA]</scope>
    <source>
        <strain evidence="2 3">5DNS001</strain>
    </source>
</reference>
<evidence type="ECO:0000256" key="1">
    <source>
        <dbReference type="SAM" id="Phobius"/>
    </source>
</evidence>
<keyword evidence="3" id="KW-1185">Reference proteome</keyword>
<comment type="caution">
    <text evidence="2">The sequence shown here is derived from an EMBL/GenBank/DDBJ whole genome shotgun (WGS) entry which is preliminary data.</text>
</comment>
<dbReference type="RefSeq" id="WP_123215599.1">
    <property type="nucleotide sequence ID" value="NZ_RJTM01000059.1"/>
</dbReference>
<evidence type="ECO:0000313" key="2">
    <source>
        <dbReference type="EMBL" id="RNL88501.1"/>
    </source>
</evidence>
<protein>
    <submittedName>
        <fullName evidence="2">Uncharacterized protein</fullName>
    </submittedName>
</protein>
<dbReference type="OrthoDB" id="1004942at2"/>
<evidence type="ECO:0000313" key="3">
    <source>
        <dbReference type="Proteomes" id="UP000267469"/>
    </source>
</evidence>
<keyword evidence="1" id="KW-0812">Transmembrane</keyword>
<accession>A0A3N0EL17</accession>
<sequence>MYVWRKKIPSGALQFVVFIGVVIAILLAAFIMLIHTRTLFRKQSGFTIETVINANYGIDYILSRAVPLQDSVKVNLFDEPYKTLSVHKTYWGVLEKTTAVSRVKNKEFVRLALLGGYTPPEEKAALYVKDNNRPLVVVGDTRIEGTVFLPEAGIKAGNISGQAYYGSALVYGKTAQSGTDLPGLPETLSGYLESVARGDFPVSEDQVLAPEEGGVYKNSFLETTKYLYAPGELRLQGISLIGNIIVYSSTRIIADRSAVLKDVLLIAPEIVIEDETKGVFQAIATKKIRTGKNCEFGYPSALVVWEEEKENAAENISGSEQGTGDHENGVRIGEGTVVKGIVMFRGVEKENNYTPQVVIEEGANVYGEVYCNQNTELMGRVAGSVFTGNFIANQSGSIYQNHLYNAVITDAELPEEYVGLIMETKQKGVVKWLY</sequence>
<organism evidence="2 3">
    <name type="scientific">Sinomicrobium pectinilyticum</name>
    <dbReference type="NCBI Taxonomy" id="1084421"/>
    <lineage>
        <taxon>Bacteria</taxon>
        <taxon>Pseudomonadati</taxon>
        <taxon>Bacteroidota</taxon>
        <taxon>Flavobacteriia</taxon>
        <taxon>Flavobacteriales</taxon>
        <taxon>Flavobacteriaceae</taxon>
        <taxon>Sinomicrobium</taxon>
    </lineage>
</organism>
<proteinExistence type="predicted"/>
<dbReference type="Proteomes" id="UP000267469">
    <property type="component" value="Unassembled WGS sequence"/>
</dbReference>
<dbReference type="AlphaFoldDB" id="A0A3N0EL17"/>
<feature type="transmembrane region" description="Helical" evidence="1">
    <location>
        <begin position="12"/>
        <end position="34"/>
    </location>
</feature>
<gene>
    <name evidence="2" type="ORF">ED312_08620</name>
</gene>
<name>A0A3N0EL17_SINP1</name>
<keyword evidence="1" id="KW-0472">Membrane</keyword>
<keyword evidence="1" id="KW-1133">Transmembrane helix</keyword>
<dbReference type="EMBL" id="RJTM01000059">
    <property type="protein sequence ID" value="RNL88501.1"/>
    <property type="molecule type" value="Genomic_DNA"/>
</dbReference>